<feature type="transmembrane region" description="Helical" evidence="1">
    <location>
        <begin position="116"/>
        <end position="137"/>
    </location>
</feature>
<dbReference type="OrthoDB" id="5866390at2759"/>
<organism evidence="2 3">
    <name type="scientific">Diploscapter pachys</name>
    <dbReference type="NCBI Taxonomy" id="2018661"/>
    <lineage>
        <taxon>Eukaryota</taxon>
        <taxon>Metazoa</taxon>
        <taxon>Ecdysozoa</taxon>
        <taxon>Nematoda</taxon>
        <taxon>Chromadorea</taxon>
        <taxon>Rhabditida</taxon>
        <taxon>Rhabditina</taxon>
        <taxon>Rhabditomorpha</taxon>
        <taxon>Rhabditoidea</taxon>
        <taxon>Rhabditidae</taxon>
        <taxon>Diploscapter</taxon>
    </lineage>
</organism>
<feature type="transmembrane region" description="Helical" evidence="1">
    <location>
        <begin position="232"/>
        <end position="252"/>
    </location>
</feature>
<reference evidence="2 3" key="1">
    <citation type="journal article" date="2017" name="Curr. Biol.">
        <title>Genome architecture and evolution of a unichromosomal asexual nematode.</title>
        <authorList>
            <person name="Fradin H."/>
            <person name="Zegar C."/>
            <person name="Gutwein M."/>
            <person name="Lucas J."/>
            <person name="Kovtun M."/>
            <person name="Corcoran D."/>
            <person name="Baugh L.R."/>
            <person name="Kiontke K."/>
            <person name="Gunsalus K."/>
            <person name="Fitch D.H."/>
            <person name="Piano F."/>
        </authorList>
    </citation>
    <scope>NUCLEOTIDE SEQUENCE [LARGE SCALE GENOMIC DNA]</scope>
    <source>
        <strain evidence="2">PF1309</strain>
    </source>
</reference>
<keyword evidence="1" id="KW-1133">Transmembrane helix</keyword>
<protein>
    <submittedName>
        <fullName evidence="2">Uncharacterized protein</fullName>
    </submittedName>
</protein>
<evidence type="ECO:0000313" key="3">
    <source>
        <dbReference type="Proteomes" id="UP000218231"/>
    </source>
</evidence>
<evidence type="ECO:0000313" key="2">
    <source>
        <dbReference type="EMBL" id="PAV79528.1"/>
    </source>
</evidence>
<dbReference type="EMBL" id="LIAE01007403">
    <property type="protein sequence ID" value="PAV79528.1"/>
    <property type="molecule type" value="Genomic_DNA"/>
</dbReference>
<feature type="transmembrane region" description="Helical" evidence="1">
    <location>
        <begin position="144"/>
        <end position="172"/>
    </location>
</feature>
<gene>
    <name evidence="2" type="ORF">WR25_17009</name>
</gene>
<feature type="transmembrane region" description="Helical" evidence="1">
    <location>
        <begin position="184"/>
        <end position="212"/>
    </location>
</feature>
<comment type="caution">
    <text evidence="2">The sequence shown here is derived from an EMBL/GenBank/DDBJ whole genome shotgun (WGS) entry which is preliminary data.</text>
</comment>
<proteinExistence type="predicted"/>
<feature type="transmembrane region" description="Helical" evidence="1">
    <location>
        <begin position="71"/>
        <end position="96"/>
    </location>
</feature>
<evidence type="ECO:0000256" key="1">
    <source>
        <dbReference type="SAM" id="Phobius"/>
    </source>
</evidence>
<sequence length="389" mass="42507">MSGQICTYDDYDAYICTPINQVTWKNIYDFLKVDENHYYLTSTWIIPAAKLILMGLFWLSTCCTGSDFTRTFLTSVAIPITVGAVGDAAEIIVPMLGLGTLSRYGLQNISAFADAIGTYTFAAGSIFFILFTITTAARKKQVPCAVAFICFYLTLGVMSGFMLFGIIGPAFLGTSTSYYIEDTLHQICMLIVLFSVGAHGVLAPLVLISICFCSNKEHNSTDPVVIHSQCRLAWLIPYCVLVPLTVLPDYIGDITDPYMAMVFALVTPPLIFIGCFLILPAYRSTIFCCCANLRYSYYSNNQVAPVVELPPNVVATSSEVISEAPSLGSHRLPPIPNGAIKYMVNGYGYPAVPSVPLPITHSAMAPLPVGYQHYYHSHATLPYGFHAMA</sequence>
<feature type="transmembrane region" description="Helical" evidence="1">
    <location>
        <begin position="38"/>
        <end position="59"/>
    </location>
</feature>
<name>A0A2A2L013_9BILA</name>
<dbReference type="Proteomes" id="UP000218231">
    <property type="component" value="Unassembled WGS sequence"/>
</dbReference>
<keyword evidence="3" id="KW-1185">Reference proteome</keyword>
<feature type="transmembrane region" description="Helical" evidence="1">
    <location>
        <begin position="258"/>
        <end position="279"/>
    </location>
</feature>
<accession>A0A2A2L013</accession>
<keyword evidence="1" id="KW-0472">Membrane</keyword>
<keyword evidence="1" id="KW-0812">Transmembrane</keyword>
<dbReference type="AlphaFoldDB" id="A0A2A2L013"/>